<dbReference type="InterPro" id="IPR022435">
    <property type="entry name" value="Surface-anchored_actinobac"/>
</dbReference>
<dbReference type="InterPro" id="IPR022395">
    <property type="entry name" value="CHP03773_ABC_transptr-like"/>
</dbReference>
<dbReference type="EMBL" id="BMRG01000009">
    <property type="protein sequence ID" value="GGP66069.1"/>
    <property type="molecule type" value="Genomic_DNA"/>
</dbReference>
<dbReference type="Proteomes" id="UP000639606">
    <property type="component" value="Unassembled WGS sequence"/>
</dbReference>
<proteinExistence type="predicted"/>
<dbReference type="InterPro" id="IPR006311">
    <property type="entry name" value="TAT_signal"/>
</dbReference>
<keyword evidence="2" id="KW-0472">Membrane</keyword>
<keyword evidence="3" id="KW-0732">Signal</keyword>
<keyword evidence="2" id="KW-1133">Transmembrane helix</keyword>
<feature type="region of interest" description="Disordered" evidence="1">
    <location>
        <begin position="469"/>
        <end position="504"/>
    </location>
</feature>
<reference evidence="4" key="1">
    <citation type="journal article" date="2014" name="Int. J. Syst. Evol. Microbiol.">
        <title>Complete genome sequence of Corynebacterium casei LMG S-19264T (=DSM 44701T), isolated from a smear-ripened cheese.</title>
        <authorList>
            <consortium name="US DOE Joint Genome Institute (JGI-PGF)"/>
            <person name="Walter F."/>
            <person name="Albersmeier A."/>
            <person name="Kalinowski J."/>
            <person name="Ruckert C."/>
        </authorList>
    </citation>
    <scope>NUCLEOTIDE SEQUENCE</scope>
    <source>
        <strain evidence="4">JCM 3313</strain>
    </source>
</reference>
<evidence type="ECO:0000313" key="4">
    <source>
        <dbReference type="EMBL" id="GGP66069.1"/>
    </source>
</evidence>
<keyword evidence="5" id="KW-1185">Reference proteome</keyword>
<dbReference type="PROSITE" id="PS51318">
    <property type="entry name" value="TAT"/>
    <property type="match status" value="1"/>
</dbReference>
<feature type="compositionally biased region" description="Low complexity" evidence="1">
    <location>
        <begin position="477"/>
        <end position="503"/>
    </location>
</feature>
<keyword evidence="2" id="KW-0812">Transmembrane</keyword>
<feature type="chain" id="PRO_5038402468" description="Surface-anchored protein" evidence="3">
    <location>
        <begin position="31"/>
        <end position="552"/>
    </location>
</feature>
<evidence type="ECO:0000256" key="1">
    <source>
        <dbReference type="SAM" id="MobiDB-lite"/>
    </source>
</evidence>
<gene>
    <name evidence="4" type="ORF">GCM10010185_43320</name>
</gene>
<evidence type="ECO:0000256" key="2">
    <source>
        <dbReference type="SAM" id="Phobius"/>
    </source>
</evidence>
<protein>
    <recommendedName>
        <fullName evidence="6">Surface-anchored protein</fullName>
    </recommendedName>
</protein>
<dbReference type="RefSeq" id="WP_189225125.1">
    <property type="nucleotide sequence ID" value="NZ_BMRG01000009.1"/>
</dbReference>
<dbReference type="NCBIfam" id="NF038134">
    <property type="entry name" value="choice_anch_M"/>
    <property type="match status" value="2"/>
</dbReference>
<feature type="region of interest" description="Disordered" evidence="1">
    <location>
        <begin position="231"/>
        <end position="283"/>
    </location>
</feature>
<feature type="signal peptide" evidence="3">
    <location>
        <begin position="1"/>
        <end position="30"/>
    </location>
</feature>
<name>A0A918ASP7_9PSEU</name>
<feature type="transmembrane region" description="Helical" evidence="2">
    <location>
        <begin position="520"/>
        <end position="544"/>
    </location>
</feature>
<dbReference type="AlphaFoldDB" id="A0A918ASP7"/>
<comment type="caution">
    <text evidence="4">The sequence shown here is derived from an EMBL/GenBank/DDBJ whole genome shotgun (WGS) entry which is preliminary data.</text>
</comment>
<evidence type="ECO:0000313" key="5">
    <source>
        <dbReference type="Proteomes" id="UP000639606"/>
    </source>
</evidence>
<evidence type="ECO:0008006" key="6">
    <source>
        <dbReference type="Google" id="ProtNLM"/>
    </source>
</evidence>
<organism evidence="4 5">
    <name type="scientific">Saccharothrix coeruleofusca</name>
    <dbReference type="NCBI Taxonomy" id="33919"/>
    <lineage>
        <taxon>Bacteria</taxon>
        <taxon>Bacillati</taxon>
        <taxon>Actinomycetota</taxon>
        <taxon>Actinomycetes</taxon>
        <taxon>Pseudonocardiales</taxon>
        <taxon>Pseudonocardiaceae</taxon>
        <taxon>Saccharothrix</taxon>
    </lineage>
</organism>
<dbReference type="NCBIfam" id="TIGR03769">
    <property type="entry name" value="P_ac_wall_RPT"/>
    <property type="match status" value="2"/>
</dbReference>
<evidence type="ECO:0000256" key="3">
    <source>
        <dbReference type="SAM" id="SignalP"/>
    </source>
</evidence>
<reference evidence="4" key="2">
    <citation type="submission" date="2020-09" db="EMBL/GenBank/DDBJ databases">
        <authorList>
            <person name="Sun Q."/>
            <person name="Ohkuma M."/>
        </authorList>
    </citation>
    <scope>NUCLEOTIDE SEQUENCE</scope>
    <source>
        <strain evidence="4">JCM 3313</strain>
    </source>
</reference>
<feature type="compositionally biased region" description="Low complexity" evidence="1">
    <location>
        <begin position="238"/>
        <end position="276"/>
    </location>
</feature>
<sequence length="552" mass="56158">MTTSTRRRTALGALAAAALAALSSTPVVTAALAQDATPVVDRGHVDLLAPAVVDGALKIRYKDGSTEPPTIHDPEHVVTHVKPESVIQVPDIPEYAFLGPVGSDLWLIPEIQNPDVVWAGWNTESLTADRVAPDSVRWTLDAIGGDAPGSAAPGKLTVFQTGPVGEPLPRVFDTSGPLPQSTPLVPGTHAHANWTFSAQGVYRLTFTVEATTPDGTPLRDTTTYAIAVGAVDPSTVRPGTGTPPSSSSSPPASSSTPSTTTTTTTTTTSTASTTTPSTPPKSCVVLDDGHVDLIAPRLLDGALRTGVKDGAAGPERAVWREPADVVLHVVPEARNTVPADPAYAFLGAPGTPVWLIPQTQVPGVVWAGWNTESLTPQQVSGDVEVSLSAVEGPGEVAVFLTGIAPTVLVDSGDGLPDAITVPLGTHAHANWAFGGEGVYRITVEVTATLADGRAVADRDVFTIAVGDVDPTAGEDCAPPSTTSTTSTTPAPTGTATTGPLTTTRPVAAAPRSAGLASTGVGGVGTIVLLAVVLATAGALALVLARRRRSHGG</sequence>
<accession>A0A918ASP7</accession>
<dbReference type="NCBIfam" id="TIGR03773">
    <property type="entry name" value="anch_rpt_wall"/>
    <property type="match status" value="1"/>
</dbReference>